<comment type="caution">
    <text evidence="8">The sequence shown here is derived from an EMBL/GenBank/DDBJ whole genome shotgun (WGS) entry which is preliminary data.</text>
</comment>
<dbReference type="InterPro" id="IPR001525">
    <property type="entry name" value="C5_MeTfrase"/>
</dbReference>
<evidence type="ECO:0000256" key="2">
    <source>
        <dbReference type="ARBA" id="ARBA00022679"/>
    </source>
</evidence>
<organism evidence="8 9">
    <name type="scientific">Kitasatospora arboriphila</name>
    <dbReference type="NCBI Taxonomy" id="258052"/>
    <lineage>
        <taxon>Bacteria</taxon>
        <taxon>Bacillati</taxon>
        <taxon>Actinomycetota</taxon>
        <taxon>Actinomycetes</taxon>
        <taxon>Kitasatosporales</taxon>
        <taxon>Streptomycetaceae</taxon>
        <taxon>Kitasatospora</taxon>
    </lineage>
</organism>
<evidence type="ECO:0000256" key="6">
    <source>
        <dbReference type="RuleBase" id="RU000416"/>
    </source>
</evidence>
<accession>A0ABP4DZS7</accession>
<feature type="active site" evidence="5">
    <location>
        <position position="92"/>
    </location>
</feature>
<proteinExistence type="inferred from homology"/>
<keyword evidence="3 5" id="KW-0949">S-adenosyl-L-methionine</keyword>
<evidence type="ECO:0000256" key="1">
    <source>
        <dbReference type="ARBA" id="ARBA00022603"/>
    </source>
</evidence>
<dbReference type="EC" id="2.1.1.37" evidence="7"/>
<dbReference type="PRINTS" id="PR00105">
    <property type="entry name" value="C5METTRFRASE"/>
</dbReference>
<dbReference type="PANTHER" id="PTHR10629:SF52">
    <property type="entry name" value="DNA (CYTOSINE-5)-METHYLTRANSFERASE 1"/>
    <property type="match status" value="1"/>
</dbReference>
<keyword evidence="9" id="KW-1185">Reference proteome</keyword>
<dbReference type="PROSITE" id="PS51679">
    <property type="entry name" value="SAM_MT_C5"/>
    <property type="match status" value="1"/>
</dbReference>
<keyword evidence="4" id="KW-0680">Restriction system</keyword>
<evidence type="ECO:0000313" key="9">
    <source>
        <dbReference type="Proteomes" id="UP001499987"/>
    </source>
</evidence>
<comment type="catalytic activity">
    <reaction evidence="7">
        <text>a 2'-deoxycytidine in DNA + S-adenosyl-L-methionine = a 5-methyl-2'-deoxycytidine in DNA + S-adenosyl-L-homocysteine + H(+)</text>
        <dbReference type="Rhea" id="RHEA:13681"/>
        <dbReference type="Rhea" id="RHEA-COMP:11369"/>
        <dbReference type="Rhea" id="RHEA-COMP:11370"/>
        <dbReference type="ChEBI" id="CHEBI:15378"/>
        <dbReference type="ChEBI" id="CHEBI:57856"/>
        <dbReference type="ChEBI" id="CHEBI:59789"/>
        <dbReference type="ChEBI" id="CHEBI:85452"/>
        <dbReference type="ChEBI" id="CHEBI:85454"/>
        <dbReference type="EC" id="2.1.1.37"/>
    </reaction>
</comment>
<dbReference type="Proteomes" id="UP001499987">
    <property type="component" value="Unassembled WGS sequence"/>
</dbReference>
<dbReference type="InterPro" id="IPR050390">
    <property type="entry name" value="C5-Methyltransferase"/>
</dbReference>
<reference evidence="9" key="1">
    <citation type="journal article" date="2019" name="Int. J. Syst. Evol. Microbiol.">
        <title>The Global Catalogue of Microorganisms (GCM) 10K type strain sequencing project: providing services to taxonomists for standard genome sequencing and annotation.</title>
        <authorList>
            <consortium name="The Broad Institute Genomics Platform"/>
            <consortium name="The Broad Institute Genome Sequencing Center for Infectious Disease"/>
            <person name="Wu L."/>
            <person name="Ma J."/>
        </authorList>
    </citation>
    <scope>NUCLEOTIDE SEQUENCE [LARGE SCALE GENOMIC DNA]</scope>
    <source>
        <strain evidence="9">JCM 13002</strain>
    </source>
</reference>
<evidence type="ECO:0000256" key="5">
    <source>
        <dbReference type="PROSITE-ProRule" id="PRU01016"/>
    </source>
</evidence>
<dbReference type="InterPro" id="IPR018117">
    <property type="entry name" value="C5_DNA_meth_AS"/>
</dbReference>
<dbReference type="Gene3D" id="3.90.120.10">
    <property type="entry name" value="DNA Methylase, subunit A, domain 2"/>
    <property type="match status" value="1"/>
</dbReference>
<sequence length="404" mass="43837">MPGSHSSARNPIHIIDLFSGGGGFAAGFHSFSQADPRAAEFLPVAAVEFDRAAASTYAANFESAYVHANDIASFDAHPFASIVDVVVGGPPCQGFSQLGSGRPDDPRNLLWKEYLRVVATIQPKVFVLENVERFKQSPEFNALTAATEPGGPLDHYRLETGILNAADYGVPQARRRTIVIGTRNDLKPVIHPIPSHGKNPGLPYRSTDLTLFSAPDEAVLKPWEAVAGVFSRSAEKQITGTDLPRRSVEVLPGISVPGLYRTSELHVGRNPTALSLARYAAIPPGGNRYDLRGKAAVINGREHKLSTASWDAHNSGSADVMGRLHIDRPSVTIRTEFFKPEKGRYLHPFNHRPITHFEAALIQGFPEDYKWCGTKIEIARQIGNAVPVGLASAIAGAIHDRLRP</sequence>
<evidence type="ECO:0000256" key="4">
    <source>
        <dbReference type="ARBA" id="ARBA00022747"/>
    </source>
</evidence>
<dbReference type="Gene3D" id="3.40.50.150">
    <property type="entry name" value="Vaccinia Virus protein VP39"/>
    <property type="match status" value="1"/>
</dbReference>
<evidence type="ECO:0000256" key="3">
    <source>
        <dbReference type="ARBA" id="ARBA00022691"/>
    </source>
</evidence>
<dbReference type="RefSeq" id="WP_344623847.1">
    <property type="nucleotide sequence ID" value="NZ_BAAALD010000021.1"/>
</dbReference>
<dbReference type="PROSITE" id="PS00095">
    <property type="entry name" value="C5_MTASE_2"/>
    <property type="match status" value="1"/>
</dbReference>
<protein>
    <recommendedName>
        <fullName evidence="7">Cytosine-specific methyltransferase</fullName>
        <ecNumber evidence="7">2.1.1.37</ecNumber>
    </recommendedName>
</protein>
<dbReference type="PANTHER" id="PTHR10629">
    <property type="entry name" value="CYTOSINE-SPECIFIC METHYLTRANSFERASE"/>
    <property type="match status" value="1"/>
</dbReference>
<dbReference type="InterPro" id="IPR031303">
    <property type="entry name" value="C5_meth_CS"/>
</dbReference>
<dbReference type="PROSITE" id="PS00094">
    <property type="entry name" value="C5_MTASE_1"/>
    <property type="match status" value="1"/>
</dbReference>
<evidence type="ECO:0000313" key="8">
    <source>
        <dbReference type="EMBL" id="GAA1082862.1"/>
    </source>
</evidence>
<dbReference type="GO" id="GO:0032259">
    <property type="term" value="P:methylation"/>
    <property type="evidence" value="ECO:0007669"/>
    <property type="project" value="UniProtKB-KW"/>
</dbReference>
<gene>
    <name evidence="8" type="ORF">GCM10009663_27310</name>
</gene>
<dbReference type="Pfam" id="PF00145">
    <property type="entry name" value="DNA_methylase"/>
    <property type="match status" value="1"/>
</dbReference>
<dbReference type="NCBIfam" id="TIGR00675">
    <property type="entry name" value="dcm"/>
    <property type="match status" value="1"/>
</dbReference>
<dbReference type="InterPro" id="IPR029063">
    <property type="entry name" value="SAM-dependent_MTases_sf"/>
</dbReference>
<name>A0ABP4DZS7_9ACTN</name>
<evidence type="ECO:0000256" key="7">
    <source>
        <dbReference type="RuleBase" id="RU000417"/>
    </source>
</evidence>
<dbReference type="SUPFAM" id="SSF53335">
    <property type="entry name" value="S-adenosyl-L-methionine-dependent methyltransferases"/>
    <property type="match status" value="1"/>
</dbReference>
<dbReference type="GO" id="GO:0008168">
    <property type="term" value="F:methyltransferase activity"/>
    <property type="evidence" value="ECO:0007669"/>
    <property type="project" value="UniProtKB-KW"/>
</dbReference>
<dbReference type="EMBL" id="BAAALD010000021">
    <property type="protein sequence ID" value="GAA1082862.1"/>
    <property type="molecule type" value="Genomic_DNA"/>
</dbReference>
<keyword evidence="1 5" id="KW-0489">Methyltransferase</keyword>
<comment type="similarity">
    <text evidence="5 6">Belongs to the class I-like SAM-binding methyltransferase superfamily. C5-methyltransferase family.</text>
</comment>
<keyword evidence="2 5" id="KW-0808">Transferase</keyword>